<evidence type="ECO:0000313" key="2">
    <source>
        <dbReference type="Proteomes" id="UP000059188"/>
    </source>
</evidence>
<gene>
    <name evidence="1" type="ORF">RSOLAG1IB_06559</name>
</gene>
<proteinExistence type="predicted"/>
<name>A0A0B7FC37_THACB</name>
<dbReference type="Proteomes" id="UP000059188">
    <property type="component" value="Unassembled WGS sequence"/>
</dbReference>
<organism evidence="1 2">
    <name type="scientific">Thanatephorus cucumeris (strain AG1-IB / isolate 7/3/14)</name>
    <name type="common">Lettuce bottom rot fungus</name>
    <name type="synonym">Rhizoctonia solani</name>
    <dbReference type="NCBI Taxonomy" id="1108050"/>
    <lineage>
        <taxon>Eukaryota</taxon>
        <taxon>Fungi</taxon>
        <taxon>Dikarya</taxon>
        <taxon>Basidiomycota</taxon>
        <taxon>Agaricomycotina</taxon>
        <taxon>Agaricomycetes</taxon>
        <taxon>Cantharellales</taxon>
        <taxon>Ceratobasidiaceae</taxon>
        <taxon>Rhizoctonia</taxon>
        <taxon>Rhizoctonia solani AG-1</taxon>
    </lineage>
</organism>
<dbReference type="OrthoDB" id="10052321at2759"/>
<reference evidence="1 2" key="1">
    <citation type="submission" date="2014-11" db="EMBL/GenBank/DDBJ databases">
        <authorList>
            <person name="Wibberg Daniel"/>
        </authorList>
    </citation>
    <scope>NUCLEOTIDE SEQUENCE [LARGE SCALE GENOMIC DNA]</scope>
    <source>
        <strain evidence="1">Rhizoctonia solani AG1-IB 7/3/14</strain>
    </source>
</reference>
<keyword evidence="2" id="KW-1185">Reference proteome</keyword>
<evidence type="ECO:0000313" key="1">
    <source>
        <dbReference type="EMBL" id="CEL53778.1"/>
    </source>
</evidence>
<sequence length="159" mass="17482">MKQTTSLANCNDWPLPLGKKLQYAFQRGMESYLGIQPERDRALVSDFRAKSSEINAARQRTAEVDNEVSDVIDKDQQKGGAARRVWWEMADDVPDSQPIVPAIVAKGLENYRNKLSKDQEAHAGVSLHVDGPSPPAGKPRTMFTFVDTGARGPAKKACA</sequence>
<dbReference type="AlphaFoldDB" id="A0A0B7FC37"/>
<protein>
    <submittedName>
        <fullName evidence="1">Uncharacterized protein</fullName>
    </submittedName>
</protein>
<accession>A0A0B7FC37</accession>
<dbReference type="EMBL" id="LN679113">
    <property type="protein sequence ID" value="CEL53778.1"/>
    <property type="molecule type" value="Genomic_DNA"/>
</dbReference>